<accession>A0A494YSH8</accession>
<comment type="caution">
    <text evidence="2">The sequence shown here is derived from an EMBL/GenBank/DDBJ whole genome shotgun (WGS) entry which is preliminary data.</text>
</comment>
<proteinExistence type="predicted"/>
<gene>
    <name evidence="2" type="ORF">D8M03_16710</name>
</gene>
<dbReference type="OrthoDB" id="1953267at2"/>
<keyword evidence="3" id="KW-1185">Reference proteome</keyword>
<dbReference type="Proteomes" id="UP000272238">
    <property type="component" value="Unassembled WGS sequence"/>
</dbReference>
<dbReference type="AlphaFoldDB" id="A0A494YSH8"/>
<dbReference type="RefSeq" id="WP_121215935.1">
    <property type="nucleotide sequence ID" value="NZ_RBZN01000076.1"/>
</dbReference>
<protein>
    <submittedName>
        <fullName evidence="2">Uncharacterized protein</fullName>
    </submittedName>
</protein>
<feature type="chain" id="PRO_5019747790" evidence="1">
    <location>
        <begin position="24"/>
        <end position="199"/>
    </location>
</feature>
<name>A0A494YSH8_9BACL</name>
<reference evidence="2 3" key="1">
    <citation type="journal article" date="2016" name="Antonie Van Leeuwenhoek">
        <title>Lysinibacillus endophyticus sp. nov., an indole-3-acetic acid producing endophytic bacterium isolated from corn root (Zea mays cv. Xinken-5).</title>
        <authorList>
            <person name="Yu J."/>
            <person name="Guan X."/>
            <person name="Liu C."/>
            <person name="Xiang W."/>
            <person name="Yu Z."/>
            <person name="Liu X."/>
            <person name="Wang G."/>
        </authorList>
    </citation>
    <scope>NUCLEOTIDE SEQUENCE [LARGE SCALE GENOMIC DNA]</scope>
    <source>
        <strain evidence="2 3">DSM 100506</strain>
    </source>
</reference>
<feature type="signal peptide" evidence="1">
    <location>
        <begin position="1"/>
        <end position="23"/>
    </location>
</feature>
<evidence type="ECO:0000256" key="1">
    <source>
        <dbReference type="SAM" id="SignalP"/>
    </source>
</evidence>
<evidence type="ECO:0000313" key="3">
    <source>
        <dbReference type="Proteomes" id="UP000272238"/>
    </source>
</evidence>
<dbReference type="EMBL" id="RBZN01000076">
    <property type="protein sequence ID" value="RKQ12901.1"/>
    <property type="molecule type" value="Genomic_DNA"/>
</dbReference>
<sequence>MKKLLLFVFVSSLMFLFGCSAFFGSKEVPATPVTSSEQPIKTEETKTIETPKITEPTINNSNDNLADAFTSYMDEIFLLAPEEDRLISLYGSVTGANYTDDATMYYTLVDEVLPGYRQFVVDLEAIRPKNQEIRDLHELYIDAANVQYNAFVIMIDALEEQDGNKIAEANQGLDEARQLIRQWLYGVEDLSAKTGVSLE</sequence>
<dbReference type="PROSITE" id="PS51257">
    <property type="entry name" value="PROKAR_LIPOPROTEIN"/>
    <property type="match status" value="1"/>
</dbReference>
<organism evidence="2 3">
    <name type="scientific">Ureibacillus endophyticus</name>
    <dbReference type="NCBI Taxonomy" id="1978490"/>
    <lineage>
        <taxon>Bacteria</taxon>
        <taxon>Bacillati</taxon>
        <taxon>Bacillota</taxon>
        <taxon>Bacilli</taxon>
        <taxon>Bacillales</taxon>
        <taxon>Caryophanaceae</taxon>
        <taxon>Ureibacillus</taxon>
    </lineage>
</organism>
<evidence type="ECO:0000313" key="2">
    <source>
        <dbReference type="EMBL" id="RKQ12901.1"/>
    </source>
</evidence>
<keyword evidence="1" id="KW-0732">Signal</keyword>